<keyword evidence="3 8" id="KW-0813">Transport</keyword>
<keyword evidence="11" id="KW-1185">Reference proteome</keyword>
<feature type="compositionally biased region" description="Acidic residues" evidence="9">
    <location>
        <begin position="1"/>
        <end position="14"/>
    </location>
</feature>
<feature type="transmembrane region" description="Helical" evidence="8">
    <location>
        <begin position="102"/>
        <end position="123"/>
    </location>
</feature>
<keyword evidence="8" id="KW-0926">Vacuole</keyword>
<evidence type="ECO:0000256" key="1">
    <source>
        <dbReference type="ARBA" id="ARBA00004128"/>
    </source>
</evidence>
<dbReference type="InterPro" id="IPR024671">
    <property type="entry name" value="Atg22-like"/>
</dbReference>
<dbReference type="EMBL" id="DF977501">
    <property type="protein sequence ID" value="GAP91117.1"/>
    <property type="molecule type" value="Genomic_DNA"/>
</dbReference>
<sequence length="526" mass="56764">MSAELEKEETEIQDSTDAASATPAPTFSRKQLRRYQTGYFLSTFAIGPPFASFVTYVGFQLQNIGYVIGHAPGEAPRSGCPPTATSCRVPFAGSGDVNLTSYILYLNAIIYAVSGALTLIVSGIGDYVDYQRGQYVVQLIVYGILCLPIASLGGSDLATFNTLSGLYVVFNIVGFIAGAWMNIFIPFVMQQSEESTSPPPSSPSDESPNTDEDAARKGIEDAVKMGVWGSNGLSAGQIVLFVISIGLTFVSTSSAGLYTTTGSGALCIAVSLLAWRLLPAPRPKHGQEEGEEGGMSAGEWLALPLRTFAPLFRQIWEHPEAFKFLLAYTVYNDTLFAFGAVTAQLFNLQVRPSLREFTYYSLAQPAASAAAATAFLYARRPARRRLGLTLRRWAALCYGLTCAAAVWCAVGIAPRSPIGFRRRWEFYAFQALQSGAAGIAGVVFRVLFSRLFPRGRAVRFFGLQLVLSLATVWVPQIVNGPVVDATDNLRLPAAVCAALLLFCVVLALLVDEDKGMRQVGYRSTGD</sequence>
<feature type="transmembrane region" description="Helical" evidence="8">
    <location>
        <begin position="166"/>
        <end position="188"/>
    </location>
</feature>
<keyword evidence="4 8" id="KW-0812">Transmembrane</keyword>
<feature type="transmembrane region" description="Helical" evidence="8">
    <location>
        <begin position="358"/>
        <end position="378"/>
    </location>
</feature>
<feature type="transmembrane region" description="Helical" evidence="8">
    <location>
        <begin position="490"/>
        <end position="510"/>
    </location>
</feature>
<dbReference type="Proteomes" id="UP000054516">
    <property type="component" value="Unassembled WGS sequence"/>
</dbReference>
<keyword evidence="6 8" id="KW-0072">Autophagy</keyword>
<evidence type="ECO:0000256" key="5">
    <source>
        <dbReference type="ARBA" id="ARBA00022989"/>
    </source>
</evidence>
<comment type="subcellular location">
    <subcellularLocation>
        <location evidence="1 8">Vacuole membrane</location>
        <topology evidence="1 8">Multi-pass membrane protein</topology>
    </subcellularLocation>
</comment>
<accession>A0A1W2TRJ4</accession>
<reference evidence="10" key="1">
    <citation type="submission" date="2016-03" db="EMBL/GenBank/DDBJ databases">
        <title>Draft genome sequence of Rosellinia necatrix.</title>
        <authorList>
            <person name="Kanematsu S."/>
        </authorList>
    </citation>
    <scope>NUCLEOTIDE SEQUENCE [LARGE SCALE GENOMIC DNA]</scope>
    <source>
        <strain evidence="10">W97</strain>
    </source>
</reference>
<comment type="function">
    <text evidence="8">Vacuolar effluxer which mediate the efflux of amino acids resulting from autophagic degradation. The release of autophagic amino acids allows the maintenance of protein synthesis and viability during nitrogen starvation.</text>
</comment>
<evidence type="ECO:0000256" key="9">
    <source>
        <dbReference type="SAM" id="MobiDB-lite"/>
    </source>
</evidence>
<evidence type="ECO:0000313" key="10">
    <source>
        <dbReference type="EMBL" id="GAP91117.1"/>
    </source>
</evidence>
<dbReference type="SUPFAM" id="SSF103473">
    <property type="entry name" value="MFS general substrate transporter"/>
    <property type="match status" value="1"/>
</dbReference>
<keyword evidence="5 8" id="KW-1133">Transmembrane helix</keyword>
<dbReference type="AlphaFoldDB" id="A0A1W2TRJ4"/>
<feature type="transmembrane region" description="Helical" evidence="8">
    <location>
        <begin position="39"/>
        <end position="59"/>
    </location>
</feature>
<proteinExistence type="inferred from homology"/>
<gene>
    <name evidence="10" type="ORF">SAMD00023353_5600130</name>
</gene>
<evidence type="ECO:0000256" key="4">
    <source>
        <dbReference type="ARBA" id="ARBA00022692"/>
    </source>
</evidence>
<comment type="similarity">
    <text evidence="2 8">Belongs to the ATG22 family.</text>
</comment>
<dbReference type="PANTHER" id="PTHR23519:SF2">
    <property type="entry name" value="AUTOPHAGY-RELATED PROTEIN 22"/>
    <property type="match status" value="1"/>
</dbReference>
<dbReference type="InterPro" id="IPR036259">
    <property type="entry name" value="MFS_trans_sf"/>
</dbReference>
<dbReference type="OrthoDB" id="42657at2759"/>
<name>A0A1W2TRJ4_ROSNE</name>
<keyword evidence="8" id="KW-0029">Amino-acid transport</keyword>
<dbReference type="OMA" id="FWVEQVL"/>
<dbReference type="InterPro" id="IPR050495">
    <property type="entry name" value="ATG22/LtaA_families"/>
</dbReference>
<protein>
    <recommendedName>
        <fullName evidence="8">Autophagy-related protein</fullName>
    </recommendedName>
</protein>
<feature type="transmembrane region" description="Helical" evidence="8">
    <location>
        <begin position="226"/>
        <end position="249"/>
    </location>
</feature>
<feature type="transmembrane region" description="Helical" evidence="8">
    <location>
        <begin position="255"/>
        <end position="275"/>
    </location>
</feature>
<dbReference type="STRING" id="77044.A0A1W2TRJ4"/>
<feature type="compositionally biased region" description="Low complexity" evidence="9">
    <location>
        <begin position="15"/>
        <end position="24"/>
    </location>
</feature>
<evidence type="ECO:0000256" key="3">
    <source>
        <dbReference type="ARBA" id="ARBA00022448"/>
    </source>
</evidence>
<dbReference type="Pfam" id="PF11700">
    <property type="entry name" value="ATG22"/>
    <property type="match status" value="1"/>
</dbReference>
<dbReference type="GO" id="GO:0005774">
    <property type="term" value="C:vacuolar membrane"/>
    <property type="evidence" value="ECO:0007669"/>
    <property type="project" value="UniProtKB-SubCell"/>
</dbReference>
<dbReference type="GO" id="GO:0032974">
    <property type="term" value="P:amino acid transmembrane export from vacuole"/>
    <property type="evidence" value="ECO:0007669"/>
    <property type="project" value="TreeGrafter"/>
</dbReference>
<keyword evidence="7 8" id="KW-0472">Membrane</keyword>
<organism evidence="10">
    <name type="scientific">Rosellinia necatrix</name>
    <name type="common">White root-rot fungus</name>
    <dbReference type="NCBI Taxonomy" id="77044"/>
    <lineage>
        <taxon>Eukaryota</taxon>
        <taxon>Fungi</taxon>
        <taxon>Dikarya</taxon>
        <taxon>Ascomycota</taxon>
        <taxon>Pezizomycotina</taxon>
        <taxon>Sordariomycetes</taxon>
        <taxon>Xylariomycetidae</taxon>
        <taxon>Xylariales</taxon>
        <taxon>Xylariaceae</taxon>
        <taxon>Rosellinia</taxon>
    </lineage>
</organism>
<feature type="transmembrane region" description="Helical" evidence="8">
    <location>
        <begin position="325"/>
        <end position="346"/>
    </location>
</feature>
<evidence type="ECO:0000256" key="7">
    <source>
        <dbReference type="ARBA" id="ARBA00023136"/>
    </source>
</evidence>
<feature type="transmembrane region" description="Helical" evidence="8">
    <location>
        <begin position="426"/>
        <end position="448"/>
    </location>
</feature>
<evidence type="ECO:0000256" key="8">
    <source>
        <dbReference type="RuleBase" id="RU363073"/>
    </source>
</evidence>
<feature type="transmembrane region" description="Helical" evidence="8">
    <location>
        <begin position="390"/>
        <end position="414"/>
    </location>
</feature>
<evidence type="ECO:0000313" key="11">
    <source>
        <dbReference type="Proteomes" id="UP000054516"/>
    </source>
</evidence>
<evidence type="ECO:0000256" key="2">
    <source>
        <dbReference type="ARBA" id="ARBA00006978"/>
    </source>
</evidence>
<dbReference type="Gene3D" id="1.20.1250.20">
    <property type="entry name" value="MFS general substrate transporter like domains"/>
    <property type="match status" value="1"/>
</dbReference>
<dbReference type="PANTHER" id="PTHR23519">
    <property type="entry name" value="AUTOPHAGY-RELATED PROTEIN 22"/>
    <property type="match status" value="1"/>
</dbReference>
<dbReference type="GO" id="GO:0006914">
    <property type="term" value="P:autophagy"/>
    <property type="evidence" value="ECO:0007669"/>
    <property type="project" value="UniProtKB-KW"/>
</dbReference>
<evidence type="ECO:0000256" key="6">
    <source>
        <dbReference type="ARBA" id="ARBA00023006"/>
    </source>
</evidence>
<feature type="region of interest" description="Disordered" evidence="9">
    <location>
        <begin position="1"/>
        <end position="24"/>
    </location>
</feature>
<feature type="region of interest" description="Disordered" evidence="9">
    <location>
        <begin position="194"/>
        <end position="213"/>
    </location>
</feature>
<feature type="transmembrane region" description="Helical" evidence="8">
    <location>
        <begin position="135"/>
        <end position="154"/>
    </location>
</feature>
<feature type="transmembrane region" description="Helical" evidence="8">
    <location>
        <begin position="460"/>
        <end position="478"/>
    </location>
</feature>